<accession>A0A6P7F230</accession>
<evidence type="ECO:0000313" key="3">
    <source>
        <dbReference type="Proteomes" id="UP001652700"/>
    </source>
</evidence>
<name>A0A6P7F230_DIAVI</name>
<reference evidence="2" key="2">
    <citation type="submission" date="2025-05" db="UniProtKB">
        <authorList>
            <consortium name="EnsemblMetazoa"/>
        </authorList>
    </citation>
    <scope>IDENTIFICATION</scope>
</reference>
<feature type="signal peptide" evidence="1">
    <location>
        <begin position="1"/>
        <end position="24"/>
    </location>
</feature>
<evidence type="ECO:0000256" key="1">
    <source>
        <dbReference type="SAM" id="SignalP"/>
    </source>
</evidence>
<reference evidence="4" key="1">
    <citation type="submission" date="2025-04" db="UniProtKB">
        <authorList>
            <consortium name="RefSeq"/>
        </authorList>
    </citation>
    <scope>IDENTIFICATION</scope>
    <source>
        <tissue evidence="4">Whole insect</tissue>
    </source>
</reference>
<sequence>MFFHISKTFCWSIVLISLISQSREDDYEYCPVFNGYSLVYNNKVNGTYIKLRIPESNFFEKLINCIQIMDLKDGSCKPTITHGGFGYKYMELILEGASEVLEYEIQVYTYL</sequence>
<dbReference type="KEGG" id="dvv:114325747"/>
<proteinExistence type="predicted"/>
<keyword evidence="1" id="KW-0732">Signal</keyword>
<dbReference type="EnsemblMetazoa" id="XM_028273883.2">
    <property type="protein sequence ID" value="XP_028129684.1"/>
    <property type="gene ID" value="LOC114325747"/>
</dbReference>
<gene>
    <name evidence="4" type="primary">LOC114325747</name>
</gene>
<keyword evidence="3" id="KW-1185">Reference proteome</keyword>
<dbReference type="GeneID" id="114325747"/>
<dbReference type="Proteomes" id="UP001652700">
    <property type="component" value="Unplaced"/>
</dbReference>
<dbReference type="InParanoid" id="A0A6P7F230"/>
<feature type="chain" id="PRO_5027701377" evidence="1">
    <location>
        <begin position="25"/>
        <end position="111"/>
    </location>
</feature>
<organism evidence="4">
    <name type="scientific">Diabrotica virgifera virgifera</name>
    <name type="common">western corn rootworm</name>
    <dbReference type="NCBI Taxonomy" id="50390"/>
    <lineage>
        <taxon>Eukaryota</taxon>
        <taxon>Metazoa</taxon>
        <taxon>Ecdysozoa</taxon>
        <taxon>Arthropoda</taxon>
        <taxon>Hexapoda</taxon>
        <taxon>Insecta</taxon>
        <taxon>Pterygota</taxon>
        <taxon>Neoptera</taxon>
        <taxon>Endopterygota</taxon>
        <taxon>Coleoptera</taxon>
        <taxon>Polyphaga</taxon>
        <taxon>Cucujiformia</taxon>
        <taxon>Chrysomeloidea</taxon>
        <taxon>Chrysomelidae</taxon>
        <taxon>Galerucinae</taxon>
        <taxon>Diabroticina</taxon>
        <taxon>Diabroticites</taxon>
        <taxon>Diabrotica</taxon>
    </lineage>
</organism>
<protein>
    <submittedName>
        <fullName evidence="4">Uncharacterized protein LOC114325747</fullName>
    </submittedName>
</protein>
<evidence type="ECO:0000313" key="4">
    <source>
        <dbReference type="RefSeq" id="XP_028129684.1"/>
    </source>
</evidence>
<dbReference type="RefSeq" id="XP_028129684.1">
    <property type="nucleotide sequence ID" value="XM_028273883.1"/>
</dbReference>
<evidence type="ECO:0000313" key="2">
    <source>
        <dbReference type="EnsemblMetazoa" id="XP_028129684.1"/>
    </source>
</evidence>
<dbReference type="AlphaFoldDB" id="A0A6P7F230"/>